<evidence type="ECO:0000313" key="2">
    <source>
        <dbReference type="EMBL" id="ASV68295.1"/>
    </source>
</evidence>
<evidence type="ECO:0000313" key="3">
    <source>
        <dbReference type="Proteomes" id="UP000215137"/>
    </source>
</evidence>
<feature type="transmembrane region" description="Helical" evidence="1">
    <location>
        <begin position="6"/>
        <end position="26"/>
    </location>
</feature>
<feature type="transmembrane region" description="Helical" evidence="1">
    <location>
        <begin position="114"/>
        <end position="133"/>
    </location>
</feature>
<keyword evidence="1" id="KW-1133">Transmembrane helix</keyword>
<dbReference type="Proteomes" id="UP000215137">
    <property type="component" value="Chromosome"/>
</dbReference>
<accession>A0A248TJG4</accession>
<dbReference type="AlphaFoldDB" id="A0A248TJG4"/>
<dbReference type="RefSeq" id="WP_095371865.1">
    <property type="nucleotide sequence ID" value="NZ_CP022983.1"/>
</dbReference>
<keyword evidence="1" id="KW-0472">Membrane</keyword>
<dbReference type="EMBL" id="CP022983">
    <property type="protein sequence ID" value="ASV68295.1"/>
    <property type="molecule type" value="Genomic_DNA"/>
</dbReference>
<sequence length="134" mass="15935">MFGFIFAFAWLAVFIYALKTIKDYINSNDEEKAYEKDFVIKIVGAVCLSGLFVIAEILRVTNLGFVDMKWLFLITFLLLFVVSYVFFTYRILFSKNTFDRKKGDYTFSYKYRKWLIPVFLLFPIGVFSIWIWVS</sequence>
<reference evidence="2 3" key="1">
    <citation type="submission" date="2017-08" db="EMBL/GenBank/DDBJ databases">
        <title>Complete Genome Sequence of Bacillus kochii Oregon-R-modENCODE STRAIN BDGP4, isolated from Drosophila melanogaster gut.</title>
        <authorList>
            <person name="Wan K.H."/>
            <person name="Yu C."/>
            <person name="Park S."/>
            <person name="Hammonds A.S."/>
            <person name="Booth B.W."/>
            <person name="Celniker S.E."/>
        </authorList>
    </citation>
    <scope>NUCLEOTIDE SEQUENCE [LARGE SCALE GENOMIC DNA]</scope>
    <source>
        <strain evidence="2 3">BDGP4</strain>
    </source>
</reference>
<proteinExistence type="predicted"/>
<name>A0A248TJG4_9BACI</name>
<evidence type="ECO:0000256" key="1">
    <source>
        <dbReference type="SAM" id="Phobius"/>
    </source>
</evidence>
<feature type="transmembrane region" description="Helical" evidence="1">
    <location>
        <begin position="70"/>
        <end position="93"/>
    </location>
</feature>
<gene>
    <name evidence="2" type="ORF">CKF48_13755</name>
</gene>
<organism evidence="2 3">
    <name type="scientific">Cytobacillus kochii</name>
    <dbReference type="NCBI Taxonomy" id="859143"/>
    <lineage>
        <taxon>Bacteria</taxon>
        <taxon>Bacillati</taxon>
        <taxon>Bacillota</taxon>
        <taxon>Bacilli</taxon>
        <taxon>Bacillales</taxon>
        <taxon>Bacillaceae</taxon>
        <taxon>Cytobacillus</taxon>
    </lineage>
</organism>
<protein>
    <submittedName>
        <fullName evidence="2">Uncharacterized protein</fullName>
    </submittedName>
</protein>
<feature type="transmembrane region" description="Helical" evidence="1">
    <location>
        <begin position="38"/>
        <end position="58"/>
    </location>
</feature>
<keyword evidence="3" id="KW-1185">Reference proteome</keyword>
<dbReference type="KEGG" id="bko:CKF48_13755"/>
<keyword evidence="1" id="KW-0812">Transmembrane</keyword>